<comment type="caution">
    <text evidence="1">The sequence shown here is derived from an EMBL/GenBank/DDBJ whole genome shotgun (WGS) entry which is preliminary data.</text>
</comment>
<protein>
    <submittedName>
        <fullName evidence="1">Uncharacterized protein</fullName>
    </submittedName>
</protein>
<organism evidence="1 2">
    <name type="scientific">Gambusia affinis</name>
    <name type="common">Western mosquitofish</name>
    <name type="synonym">Heterandria affinis</name>
    <dbReference type="NCBI Taxonomy" id="33528"/>
    <lineage>
        <taxon>Eukaryota</taxon>
        <taxon>Metazoa</taxon>
        <taxon>Chordata</taxon>
        <taxon>Craniata</taxon>
        <taxon>Vertebrata</taxon>
        <taxon>Euteleostomi</taxon>
        <taxon>Actinopterygii</taxon>
        <taxon>Neopterygii</taxon>
        <taxon>Teleostei</taxon>
        <taxon>Neoteleostei</taxon>
        <taxon>Acanthomorphata</taxon>
        <taxon>Ovalentaria</taxon>
        <taxon>Atherinomorphae</taxon>
        <taxon>Cyprinodontiformes</taxon>
        <taxon>Poeciliidae</taxon>
        <taxon>Poeciliinae</taxon>
        <taxon>Gambusia</taxon>
    </lineage>
</organism>
<gene>
    <name evidence="1" type="ORF">CCH79_00002051</name>
</gene>
<sequence>MSDLEKGIWSSELGVEEDALPDIDTDCIRKLNRVPQERSGADDKCYRAERRAERTIYSLEHVRFDDSVAFCGFKEHGDLLHLLEGHTGGFNGLNGFVGSIQAVDELTQYLNTEQIPLINTAT</sequence>
<dbReference type="AlphaFoldDB" id="A0A315VU60"/>
<name>A0A315VU60_GAMAF</name>
<dbReference type="Proteomes" id="UP000250572">
    <property type="component" value="Unassembled WGS sequence"/>
</dbReference>
<proteinExistence type="predicted"/>
<reference evidence="1 2" key="1">
    <citation type="journal article" date="2018" name="G3 (Bethesda)">
        <title>A High-Quality Reference Genome for the Invasive Mosquitofish Gambusia affinis Using a Chicago Library.</title>
        <authorList>
            <person name="Hoffberg S.L."/>
            <person name="Troendle N.J."/>
            <person name="Glenn T.C."/>
            <person name="Mahmud O."/>
            <person name="Louha S."/>
            <person name="Chalopin D."/>
            <person name="Bennetzen J.L."/>
            <person name="Mauricio R."/>
        </authorList>
    </citation>
    <scope>NUCLEOTIDE SEQUENCE [LARGE SCALE GENOMIC DNA]</scope>
    <source>
        <strain evidence="1">NE01/NJP1002.9</strain>
        <tissue evidence="1">Muscle</tissue>
    </source>
</reference>
<evidence type="ECO:0000313" key="1">
    <source>
        <dbReference type="EMBL" id="PWA22944.1"/>
    </source>
</evidence>
<evidence type="ECO:0000313" key="2">
    <source>
        <dbReference type="Proteomes" id="UP000250572"/>
    </source>
</evidence>
<keyword evidence="2" id="KW-1185">Reference proteome</keyword>
<feature type="non-terminal residue" evidence="1">
    <location>
        <position position="122"/>
    </location>
</feature>
<dbReference type="EMBL" id="NHOQ01001678">
    <property type="protein sequence ID" value="PWA22944.1"/>
    <property type="molecule type" value="Genomic_DNA"/>
</dbReference>
<accession>A0A315VU60</accession>